<protein>
    <submittedName>
        <fullName evidence="6">Kiaa1468_0 protein</fullName>
    </submittedName>
    <submittedName>
        <fullName evidence="4">Kiaa1468_1 protein</fullName>
    </submittedName>
    <submittedName>
        <fullName evidence="5">Kiaa1468_2 protein</fullName>
    </submittedName>
    <submittedName>
        <fullName evidence="8 9">LisH domain and HEAT repeat-containing protein KIAA1468-like</fullName>
    </submittedName>
</protein>
<dbReference type="InterPro" id="IPR006594">
    <property type="entry name" value="LisH"/>
</dbReference>
<dbReference type="PANTHER" id="PTHR32059:SF0">
    <property type="entry name" value="RAB11-BINDING PROTEIN RELCH"/>
    <property type="match status" value="1"/>
</dbReference>
<accession>A0A9R1T223</accession>
<evidence type="ECO:0000256" key="1">
    <source>
        <dbReference type="PROSITE-ProRule" id="PRU00103"/>
    </source>
</evidence>
<feature type="coiled-coil region" evidence="2">
    <location>
        <begin position="101"/>
        <end position="128"/>
    </location>
</feature>
<evidence type="ECO:0000313" key="7">
    <source>
        <dbReference type="Proteomes" id="UP000694866"/>
    </source>
</evidence>
<feature type="repeat" description="HEAT" evidence="1">
    <location>
        <begin position="886"/>
        <end position="924"/>
    </location>
</feature>
<name>A0A0C9QCM0_9HYME</name>
<reference evidence="4" key="1">
    <citation type="submission" date="2015-01" db="EMBL/GenBank/DDBJ databases">
        <title>Transcriptome Assembly of Fopius arisanus.</title>
        <authorList>
            <person name="Geib S."/>
        </authorList>
    </citation>
    <scope>NUCLEOTIDE SEQUENCE</scope>
</reference>
<dbReference type="InterPro" id="IPR011989">
    <property type="entry name" value="ARM-like"/>
</dbReference>
<evidence type="ECO:0000313" key="4">
    <source>
        <dbReference type="EMBL" id="JAG70821.1"/>
    </source>
</evidence>
<gene>
    <name evidence="4" type="primary">Kiaa1468_1</name>
    <name evidence="6" type="synonym">Kiaa1468_0</name>
    <name evidence="5" type="synonym">Kiaa1468_2</name>
    <name evidence="8 9" type="synonym">LOC105265462</name>
    <name evidence="6" type="ORF">g.53109</name>
    <name evidence="5" type="ORF">g.53112</name>
    <name evidence="4" type="ORF">g.53122</name>
</gene>
<feature type="compositionally biased region" description="Basic and acidic residues" evidence="3">
    <location>
        <begin position="272"/>
        <end position="281"/>
    </location>
</feature>
<feature type="region of interest" description="Disordered" evidence="3">
    <location>
        <begin position="272"/>
        <end position="316"/>
    </location>
</feature>
<dbReference type="InterPro" id="IPR021133">
    <property type="entry name" value="HEAT_type_2"/>
</dbReference>
<feature type="compositionally biased region" description="Polar residues" evidence="3">
    <location>
        <begin position="282"/>
        <end position="299"/>
    </location>
</feature>
<evidence type="ECO:0000256" key="2">
    <source>
        <dbReference type="SAM" id="Coils"/>
    </source>
</evidence>
<dbReference type="InterPro" id="IPR016024">
    <property type="entry name" value="ARM-type_fold"/>
</dbReference>
<dbReference type="AlphaFoldDB" id="A0A0C9QCM0"/>
<dbReference type="PROSITE" id="PS50896">
    <property type="entry name" value="LISH"/>
    <property type="match status" value="1"/>
</dbReference>
<dbReference type="EMBL" id="GBYB01001054">
    <property type="protein sequence ID" value="JAG70821.1"/>
    <property type="molecule type" value="Transcribed_RNA"/>
</dbReference>
<evidence type="ECO:0000313" key="6">
    <source>
        <dbReference type="EMBL" id="JAG80217.1"/>
    </source>
</evidence>
<accession>A0A9R1T200</accession>
<keyword evidence="2" id="KW-0175">Coiled coil</keyword>
<evidence type="ECO:0000313" key="9">
    <source>
        <dbReference type="RefSeq" id="XP_011301251.1"/>
    </source>
</evidence>
<dbReference type="GeneID" id="105265462"/>
<accession>A0A0C9QCM0</accession>
<dbReference type="SUPFAM" id="SSF48371">
    <property type="entry name" value="ARM repeat"/>
    <property type="match status" value="1"/>
</dbReference>
<dbReference type="EMBL" id="GBYB01010450">
    <property type="protein sequence ID" value="JAG80217.1"/>
    <property type="molecule type" value="Transcribed_RNA"/>
</dbReference>
<organism evidence="4">
    <name type="scientific">Fopius arisanus</name>
    <dbReference type="NCBI Taxonomy" id="64838"/>
    <lineage>
        <taxon>Eukaryota</taxon>
        <taxon>Metazoa</taxon>
        <taxon>Ecdysozoa</taxon>
        <taxon>Arthropoda</taxon>
        <taxon>Hexapoda</taxon>
        <taxon>Insecta</taxon>
        <taxon>Pterygota</taxon>
        <taxon>Neoptera</taxon>
        <taxon>Endopterygota</taxon>
        <taxon>Hymenoptera</taxon>
        <taxon>Apocrita</taxon>
        <taxon>Ichneumonoidea</taxon>
        <taxon>Braconidae</taxon>
        <taxon>Opiinae</taxon>
        <taxon>Fopius</taxon>
    </lineage>
</organism>
<dbReference type="PROSITE" id="PS50077">
    <property type="entry name" value="HEAT_REPEAT"/>
    <property type="match status" value="1"/>
</dbReference>
<dbReference type="OrthoDB" id="1695393at2759"/>
<keyword evidence="7" id="KW-1185">Reference proteome</keyword>
<dbReference type="KEGG" id="fas:105265462"/>
<dbReference type="RefSeq" id="XP_011301250.1">
    <property type="nucleotide sequence ID" value="XM_011302948.1"/>
</dbReference>
<dbReference type="RefSeq" id="XP_011301251.1">
    <property type="nucleotide sequence ID" value="XM_011302949.1"/>
</dbReference>
<dbReference type="PANTHER" id="PTHR32059">
    <property type="entry name" value="RAB11-BINDING PROTEIN RELCH"/>
    <property type="match status" value="1"/>
</dbReference>
<dbReference type="Proteomes" id="UP000694866">
    <property type="component" value="Unplaced"/>
</dbReference>
<dbReference type="InterPro" id="IPR040362">
    <property type="entry name" value="RELCH"/>
</dbReference>
<evidence type="ECO:0000313" key="5">
    <source>
        <dbReference type="EMBL" id="JAG73378.1"/>
    </source>
</evidence>
<evidence type="ECO:0000256" key="3">
    <source>
        <dbReference type="SAM" id="MobiDB-lite"/>
    </source>
</evidence>
<dbReference type="GO" id="GO:0005802">
    <property type="term" value="C:trans-Golgi network"/>
    <property type="evidence" value="ECO:0007669"/>
    <property type="project" value="InterPro"/>
</dbReference>
<evidence type="ECO:0000313" key="8">
    <source>
        <dbReference type="RefSeq" id="XP_011301250.1"/>
    </source>
</evidence>
<dbReference type="GO" id="GO:0032367">
    <property type="term" value="P:intracellular cholesterol transport"/>
    <property type="evidence" value="ECO:0007669"/>
    <property type="project" value="InterPro"/>
</dbReference>
<dbReference type="EMBL" id="GBYB01003611">
    <property type="protein sequence ID" value="JAG73378.1"/>
    <property type="molecule type" value="Transcribed_RNA"/>
</dbReference>
<dbReference type="Gene3D" id="1.25.10.10">
    <property type="entry name" value="Leucine-rich Repeat Variant"/>
    <property type="match status" value="2"/>
</dbReference>
<proteinExistence type="predicted"/>
<dbReference type="GO" id="GO:0055037">
    <property type="term" value="C:recycling endosome"/>
    <property type="evidence" value="ECO:0007669"/>
    <property type="project" value="TreeGrafter"/>
</dbReference>
<feature type="compositionally biased region" description="Basic and acidic residues" evidence="3">
    <location>
        <begin position="300"/>
        <end position="316"/>
    </location>
</feature>
<reference evidence="8 9" key="2">
    <citation type="submission" date="2025-04" db="UniProtKB">
        <authorList>
            <consortium name="RefSeq"/>
        </authorList>
    </citation>
    <scope>IDENTIFICATION</scope>
    <source>
        <strain evidence="8 9">USDA-PBARC FA_bdor</strain>
        <tissue evidence="8 9">Whole organism</tissue>
    </source>
</reference>
<sequence length="1100" mass="123183">MEAPAEVMPQVTALKLSYNDIATKLLSEKLLLTALELHAELCEAGRELPVLRDFFANPSNFESHSKPEPLLPIHRSSSQATLDSLDISRYSEDGGGVDERVAVLEFELRKARENISALRANLTVVTESETIPDKNSDRSCLGDPPIKPHEQRALNFLIYEYLLARSYKLTSITFSDENEDQDFEDWEDVGLNISKPPDLVQVYREFFRGSGYHRPASTSAAVQTDREWLESLEKQNEEREDREKVARLLEELESLQEQVDRLQAVNKELEQRLEASGKSQDEQNLSQNVHITSSNSTTPDKFEMLESPREVLESDRSPAMKEDLEEADSISVVVSLGDTDPGDKEWTRIHLPRMDITTETPTLPNSPSRTLPTRFKREVLAHCQITASPFGSDGTQDALIDVLAISLPKITPNIVLNKREEIIPLILNTIRLHPDPSEREKLLQLLFNLKKKPQEDERRILLGGLVSIVKLEDSPPNSEEVLTICWEQSQHKYSERRLLASECCLVLAPYTPSGLRNSLMISMLQQMLLEDKEPSVRASVVQSLSLLVAMMDDSDKYFQCEELALTALEDSSPEVFLAASTTLLPILAQWVLSLKRFQSHLLPRILGKLKNQLRPSQSTGKEHEGERACGTITVLTILLPHTIVSVACSPVVKSSIQEDTSSEIPREIISLCRSSITNPQVLCDDSEDIGIILNTFLSHIWVEDTWPELDWLTNKLLPELVEMVKVVDLQRSRRSDVQECVLNSLMGYFQGLCEGFGRYVTQYRIKKMFEKEVKDMEDWIISLGGDQAENLTLIPVYLTIVSTLDTSDLSKSIKKFVVLCAMSGTDITTLIIGIKRLCTQSKFVEVVLTALWDGVVHERACVRRDTAEIFAEIISAVGDRLVAARIAPAIVTLASDSDLILKAAVIHALGKLIMESGSRETKDKGRLTLETIAREPQFSNYLAVPLVTTLAHIAPNCPQHYVEEFITSQLTEITVAALQQGRREDLADALVNAYSIILYCSLSDKCVGSVLLPGLRSLETLVTQVLPQQRETVRSLIKEAESRHDAQRPIERSISASSGLSLSLATANVGQGVEDMRQRMSKIFTQKPNSPSMPSIFRKK</sequence>